<feature type="region of interest" description="Disordered" evidence="1">
    <location>
        <begin position="57"/>
        <end position="79"/>
    </location>
</feature>
<evidence type="ECO:0000313" key="3">
    <source>
        <dbReference type="EMBL" id="KAK7546210.1"/>
    </source>
</evidence>
<gene>
    <name evidence="3" type="ORF">IWX46DRAFT_657083</name>
</gene>
<feature type="chain" id="PRO_5046262333" evidence="2">
    <location>
        <begin position="26"/>
        <end position="173"/>
    </location>
</feature>
<feature type="non-terminal residue" evidence="3">
    <location>
        <position position="1"/>
    </location>
</feature>
<feature type="signal peptide" evidence="2">
    <location>
        <begin position="1"/>
        <end position="25"/>
    </location>
</feature>
<evidence type="ECO:0000313" key="4">
    <source>
        <dbReference type="Proteomes" id="UP001365128"/>
    </source>
</evidence>
<keyword evidence="2" id="KW-0732">Signal</keyword>
<feature type="region of interest" description="Disordered" evidence="1">
    <location>
        <begin position="137"/>
        <end position="173"/>
    </location>
</feature>
<dbReference type="Proteomes" id="UP001365128">
    <property type="component" value="Unassembled WGS sequence"/>
</dbReference>
<keyword evidence="4" id="KW-1185">Reference proteome</keyword>
<proteinExistence type="predicted"/>
<evidence type="ECO:0000256" key="1">
    <source>
        <dbReference type="SAM" id="MobiDB-lite"/>
    </source>
</evidence>
<dbReference type="EMBL" id="JBBPDW010000015">
    <property type="protein sequence ID" value="KAK7546210.1"/>
    <property type="molecule type" value="Genomic_DNA"/>
</dbReference>
<feature type="compositionally biased region" description="Polar residues" evidence="1">
    <location>
        <begin position="162"/>
        <end position="173"/>
    </location>
</feature>
<comment type="caution">
    <text evidence="3">The sequence shown here is derived from an EMBL/GenBank/DDBJ whole genome shotgun (WGS) entry which is preliminary data.</text>
</comment>
<sequence length="173" mass="19624">HIYTHVRRQQEKLLLLLFLLLENTAFLSHSPFSTSYLHTYLANLGCASQSPPFHHFSHFSHSSRSPPPRSSPSLTRPASHRIIPPTAFLTHIYIYISKQQTYMHTQADRKPAANEIDNQTYRRPTCVSSRLISTAHPAMSPSLRRTARAAVQQTVKPPARQRSVSQSVSPMNE</sequence>
<organism evidence="3 4">
    <name type="scientific">Phyllosticta citricarpa</name>
    <dbReference type="NCBI Taxonomy" id="55181"/>
    <lineage>
        <taxon>Eukaryota</taxon>
        <taxon>Fungi</taxon>
        <taxon>Dikarya</taxon>
        <taxon>Ascomycota</taxon>
        <taxon>Pezizomycotina</taxon>
        <taxon>Dothideomycetes</taxon>
        <taxon>Dothideomycetes incertae sedis</taxon>
        <taxon>Botryosphaeriales</taxon>
        <taxon>Phyllostictaceae</taxon>
        <taxon>Phyllosticta</taxon>
    </lineage>
</organism>
<accession>A0ABR1MD14</accession>
<protein>
    <submittedName>
        <fullName evidence="3">Uncharacterized protein</fullName>
    </submittedName>
</protein>
<reference evidence="3 4" key="1">
    <citation type="submission" date="2024-04" db="EMBL/GenBank/DDBJ databases">
        <title>Phyllosticta paracitricarpa is synonymous to the EU quarantine fungus P. citricarpa based on phylogenomic analyses.</title>
        <authorList>
            <consortium name="Lawrence Berkeley National Laboratory"/>
            <person name="Van Ingen-Buijs V.A."/>
            <person name="Van Westerhoven A.C."/>
            <person name="Haridas S."/>
            <person name="Skiadas P."/>
            <person name="Martin F."/>
            <person name="Groenewald J.Z."/>
            <person name="Crous P.W."/>
            <person name="Seidl M.F."/>
        </authorList>
    </citation>
    <scope>NUCLEOTIDE SEQUENCE [LARGE SCALE GENOMIC DNA]</scope>
    <source>
        <strain evidence="3 4">CBS 122670</strain>
    </source>
</reference>
<evidence type="ECO:0000256" key="2">
    <source>
        <dbReference type="SAM" id="SignalP"/>
    </source>
</evidence>
<name>A0ABR1MD14_9PEZI</name>